<dbReference type="InterPro" id="IPR013238">
    <property type="entry name" value="RNA_pol_III_Rbc25"/>
</dbReference>
<dbReference type="Proteomes" id="UP001153148">
    <property type="component" value="Unassembled WGS sequence"/>
</dbReference>
<evidence type="ECO:0000256" key="1">
    <source>
        <dbReference type="SAM" id="MobiDB-lite"/>
    </source>
</evidence>
<comment type="caution">
    <text evidence="3">The sequence shown here is derived from an EMBL/GenBank/DDBJ whole genome shotgun (WGS) entry which is preliminary data.</text>
</comment>
<name>A0ABN7NTC5_TIMPD</name>
<protein>
    <recommendedName>
        <fullName evidence="2">RNA polymerase III subunit Rpc25 domain-containing protein</fullName>
    </recommendedName>
</protein>
<evidence type="ECO:0000259" key="2">
    <source>
        <dbReference type="Pfam" id="PF08292"/>
    </source>
</evidence>
<dbReference type="Pfam" id="PF08292">
    <property type="entry name" value="RNA_pol_Rbc25"/>
    <property type="match status" value="1"/>
</dbReference>
<sequence length="139" mass="15558">TLGFFDDIIILPTALQHPSRFDETEQAWVWEYDTGGDKHDLFMDPGESIRFRVTAESFVETSPSGPDSSERASSDTTTEETKVPYTLTSLCEADGPLIQLELVDITLASRGENNVTINLDLRFKNTFNENDTTKLCCSK</sequence>
<reference evidence="3" key="1">
    <citation type="submission" date="2021-03" db="EMBL/GenBank/DDBJ databases">
        <authorList>
            <person name="Tran Van P."/>
        </authorList>
    </citation>
    <scope>NUCLEOTIDE SEQUENCE</scope>
</reference>
<feature type="non-terminal residue" evidence="3">
    <location>
        <position position="139"/>
    </location>
</feature>
<feature type="domain" description="RNA polymerase III subunit Rpc25" evidence="2">
    <location>
        <begin position="1"/>
        <end position="95"/>
    </location>
</feature>
<dbReference type="EMBL" id="CAJPIN010008555">
    <property type="protein sequence ID" value="CAG2059031.1"/>
    <property type="molecule type" value="Genomic_DNA"/>
</dbReference>
<feature type="region of interest" description="Disordered" evidence="1">
    <location>
        <begin position="57"/>
        <end position="81"/>
    </location>
</feature>
<dbReference type="Gene3D" id="2.40.50.140">
    <property type="entry name" value="Nucleic acid-binding proteins"/>
    <property type="match status" value="1"/>
</dbReference>
<feature type="non-terminal residue" evidence="3">
    <location>
        <position position="1"/>
    </location>
</feature>
<keyword evidence="4" id="KW-1185">Reference proteome</keyword>
<gene>
    <name evidence="3" type="ORF">TPAB3V08_LOCUS5997</name>
</gene>
<accession>A0ABN7NTC5</accession>
<organism evidence="3 4">
    <name type="scientific">Timema podura</name>
    <name type="common">Walking stick</name>
    <dbReference type="NCBI Taxonomy" id="61482"/>
    <lineage>
        <taxon>Eukaryota</taxon>
        <taxon>Metazoa</taxon>
        <taxon>Ecdysozoa</taxon>
        <taxon>Arthropoda</taxon>
        <taxon>Hexapoda</taxon>
        <taxon>Insecta</taxon>
        <taxon>Pterygota</taxon>
        <taxon>Neoptera</taxon>
        <taxon>Polyneoptera</taxon>
        <taxon>Phasmatodea</taxon>
        <taxon>Timematodea</taxon>
        <taxon>Timematoidea</taxon>
        <taxon>Timematidae</taxon>
        <taxon>Timema</taxon>
    </lineage>
</organism>
<proteinExistence type="predicted"/>
<evidence type="ECO:0000313" key="4">
    <source>
        <dbReference type="Proteomes" id="UP001153148"/>
    </source>
</evidence>
<dbReference type="InterPro" id="IPR012340">
    <property type="entry name" value="NA-bd_OB-fold"/>
</dbReference>
<evidence type="ECO:0000313" key="3">
    <source>
        <dbReference type="EMBL" id="CAG2059031.1"/>
    </source>
</evidence>